<dbReference type="OrthoDB" id="269124at2759"/>
<dbReference type="SUPFAM" id="SSF48690">
    <property type="entry name" value="Epsilon subunit of mitochondrial F1F0-ATP synthase"/>
    <property type="match status" value="1"/>
</dbReference>
<dbReference type="GO" id="GO:0045259">
    <property type="term" value="C:proton-transporting ATP synthase complex"/>
    <property type="evidence" value="ECO:0007669"/>
    <property type="project" value="InterPro"/>
</dbReference>
<dbReference type="PANTHER" id="PTHR12448:SF0">
    <property type="entry name" value="ATP SYNTHASE SUBUNIT EPSILON, MITOCHONDRIAL"/>
    <property type="match status" value="1"/>
</dbReference>
<evidence type="ECO:0000256" key="1">
    <source>
        <dbReference type="ARBA" id="ARBA00009502"/>
    </source>
</evidence>
<keyword evidence="3" id="KW-1185">Reference proteome</keyword>
<evidence type="ECO:0008006" key="4">
    <source>
        <dbReference type="Google" id="ProtNLM"/>
    </source>
</evidence>
<reference evidence="2" key="1">
    <citation type="submission" date="2021-12" db="EMBL/GenBank/DDBJ databases">
        <authorList>
            <person name="King R."/>
        </authorList>
    </citation>
    <scope>NUCLEOTIDE SEQUENCE</scope>
</reference>
<proteinExistence type="inferred from homology"/>
<dbReference type="AlphaFoldDB" id="A0A9P0G0V4"/>
<dbReference type="InterPro" id="IPR036742">
    <property type="entry name" value="ATP_synth_F1_esu_sf_mt"/>
</dbReference>
<protein>
    <recommendedName>
        <fullName evidence="4">Protein stunted-like</fullName>
    </recommendedName>
</protein>
<dbReference type="CDD" id="cd12153">
    <property type="entry name" value="F1-ATPase_epsilon"/>
    <property type="match status" value="1"/>
</dbReference>
<name>A0A9P0G0V4_9NEOP</name>
<dbReference type="InterPro" id="IPR006721">
    <property type="entry name" value="ATP_synth_F1_esu_mt"/>
</dbReference>
<sequence>MTAWRQAGLNYINYSNIAAKVLRRALKPELRTEALKRDESHVRITPWANGKPAHEKE</sequence>
<dbReference type="GO" id="GO:0046933">
    <property type="term" value="F:proton-transporting ATP synthase activity, rotational mechanism"/>
    <property type="evidence" value="ECO:0007669"/>
    <property type="project" value="InterPro"/>
</dbReference>
<accession>A0A9P0G0V4</accession>
<dbReference type="Pfam" id="PF04627">
    <property type="entry name" value="ATP-synt_Eps"/>
    <property type="match status" value="1"/>
</dbReference>
<dbReference type="GO" id="GO:0042776">
    <property type="term" value="P:proton motive force-driven mitochondrial ATP synthesis"/>
    <property type="evidence" value="ECO:0007669"/>
    <property type="project" value="TreeGrafter"/>
</dbReference>
<evidence type="ECO:0000313" key="3">
    <source>
        <dbReference type="Proteomes" id="UP001153714"/>
    </source>
</evidence>
<organism evidence="2 3">
    <name type="scientific">Diatraea saccharalis</name>
    <name type="common">sugarcane borer</name>
    <dbReference type="NCBI Taxonomy" id="40085"/>
    <lineage>
        <taxon>Eukaryota</taxon>
        <taxon>Metazoa</taxon>
        <taxon>Ecdysozoa</taxon>
        <taxon>Arthropoda</taxon>
        <taxon>Hexapoda</taxon>
        <taxon>Insecta</taxon>
        <taxon>Pterygota</taxon>
        <taxon>Neoptera</taxon>
        <taxon>Endopterygota</taxon>
        <taxon>Lepidoptera</taxon>
        <taxon>Glossata</taxon>
        <taxon>Ditrysia</taxon>
        <taxon>Pyraloidea</taxon>
        <taxon>Crambidae</taxon>
        <taxon>Crambinae</taxon>
        <taxon>Diatraea</taxon>
    </lineage>
</organism>
<comment type="similarity">
    <text evidence="1">Belongs to the eukaryotic ATPase epsilon family.</text>
</comment>
<dbReference type="EMBL" id="OU893344">
    <property type="protein sequence ID" value="CAH0749590.1"/>
    <property type="molecule type" value="Genomic_DNA"/>
</dbReference>
<reference evidence="2" key="2">
    <citation type="submission" date="2022-10" db="EMBL/GenBank/DDBJ databases">
        <authorList>
            <consortium name="ENA_rothamsted_submissions"/>
            <consortium name="culmorum"/>
            <person name="King R."/>
        </authorList>
    </citation>
    <scope>NUCLEOTIDE SEQUENCE</scope>
</reference>
<dbReference type="FunFam" id="1.10.1620.20:FF:000005">
    <property type="entry name" value="Uncharacterized protein, isoform A"/>
    <property type="match status" value="1"/>
</dbReference>
<gene>
    <name evidence="2" type="ORF">DIATSA_LOCUS3037</name>
</gene>
<dbReference type="PANTHER" id="PTHR12448">
    <property type="entry name" value="ATP SYNTHASE EPSILON CHAIN, MITOCHONDRIAL"/>
    <property type="match status" value="1"/>
</dbReference>
<dbReference type="Gene3D" id="1.10.1620.20">
    <property type="entry name" value="ATP synthase, F1 complex, epsilon subunit superfamily, mitochondrial"/>
    <property type="match status" value="1"/>
</dbReference>
<evidence type="ECO:0000313" key="2">
    <source>
        <dbReference type="EMBL" id="CAH0749590.1"/>
    </source>
</evidence>
<dbReference type="GO" id="GO:0005743">
    <property type="term" value="C:mitochondrial inner membrane"/>
    <property type="evidence" value="ECO:0007669"/>
    <property type="project" value="InterPro"/>
</dbReference>
<dbReference type="Proteomes" id="UP001153714">
    <property type="component" value="Chromosome 13"/>
</dbReference>